<name>A0A9P5PG07_9AGAR</name>
<proteinExistence type="predicted"/>
<reference evidence="1" key="1">
    <citation type="submission" date="2020-11" db="EMBL/GenBank/DDBJ databases">
        <authorList>
            <consortium name="DOE Joint Genome Institute"/>
            <person name="Ahrendt S."/>
            <person name="Riley R."/>
            <person name="Andreopoulos W."/>
            <person name="Labutti K."/>
            <person name="Pangilinan J."/>
            <person name="Ruiz-Duenas F.J."/>
            <person name="Barrasa J.M."/>
            <person name="Sanchez-Garcia M."/>
            <person name="Camarero S."/>
            <person name="Miyauchi S."/>
            <person name="Serrano A."/>
            <person name="Linde D."/>
            <person name="Babiker R."/>
            <person name="Drula E."/>
            <person name="Ayuso-Fernandez I."/>
            <person name="Pacheco R."/>
            <person name="Padilla G."/>
            <person name="Ferreira P."/>
            <person name="Barriuso J."/>
            <person name="Kellner H."/>
            <person name="Castanera R."/>
            <person name="Alfaro M."/>
            <person name="Ramirez L."/>
            <person name="Pisabarro A.G."/>
            <person name="Kuo A."/>
            <person name="Tritt A."/>
            <person name="Lipzen A."/>
            <person name="He G."/>
            <person name="Yan M."/>
            <person name="Ng V."/>
            <person name="Cullen D."/>
            <person name="Martin F."/>
            <person name="Rosso M.-N."/>
            <person name="Henrissat B."/>
            <person name="Hibbett D."/>
            <person name="Martinez A.T."/>
            <person name="Grigoriev I.V."/>
        </authorList>
    </citation>
    <scope>NUCLEOTIDE SEQUENCE</scope>
    <source>
        <strain evidence="1">AH 40177</strain>
    </source>
</reference>
<sequence length="219" mass="24911">MFSFRTVCRLIVTKGARVGHKAEEVSEVEFAILRRPEYILYFQLNFNLALATYTVTDLEEWMPNSTWRFSTSSAQARIWCKLGTSVEATLERTYCYKHSIALVTWDRSKSLTTDLLHISKKQLHIFVPSTSTIIPAFGDPHLVLPQENSGSVSKRTGADCFNEVNFSANVFFHDLSALSVQLFRYCQPENFPELELDPDTAAIDENECIDSVWIGVRGE</sequence>
<gene>
    <name evidence="1" type="ORF">BDP27DRAFT_1368235</name>
</gene>
<organism evidence="1 2">
    <name type="scientific">Rhodocollybia butyracea</name>
    <dbReference type="NCBI Taxonomy" id="206335"/>
    <lineage>
        <taxon>Eukaryota</taxon>
        <taxon>Fungi</taxon>
        <taxon>Dikarya</taxon>
        <taxon>Basidiomycota</taxon>
        <taxon>Agaricomycotina</taxon>
        <taxon>Agaricomycetes</taxon>
        <taxon>Agaricomycetidae</taxon>
        <taxon>Agaricales</taxon>
        <taxon>Marasmiineae</taxon>
        <taxon>Omphalotaceae</taxon>
        <taxon>Rhodocollybia</taxon>
    </lineage>
</organism>
<protein>
    <submittedName>
        <fullName evidence="1">Uncharacterized protein</fullName>
    </submittedName>
</protein>
<accession>A0A9P5PG07</accession>
<comment type="caution">
    <text evidence="1">The sequence shown here is derived from an EMBL/GenBank/DDBJ whole genome shotgun (WGS) entry which is preliminary data.</text>
</comment>
<dbReference type="AlphaFoldDB" id="A0A9P5PG07"/>
<keyword evidence="2" id="KW-1185">Reference proteome</keyword>
<dbReference type="EMBL" id="JADNRY010000152">
    <property type="protein sequence ID" value="KAF9063173.1"/>
    <property type="molecule type" value="Genomic_DNA"/>
</dbReference>
<dbReference type="Proteomes" id="UP000772434">
    <property type="component" value="Unassembled WGS sequence"/>
</dbReference>
<evidence type="ECO:0000313" key="2">
    <source>
        <dbReference type="Proteomes" id="UP000772434"/>
    </source>
</evidence>
<evidence type="ECO:0000313" key="1">
    <source>
        <dbReference type="EMBL" id="KAF9063173.1"/>
    </source>
</evidence>